<keyword evidence="4 6" id="KW-0813">Transport</keyword>
<reference evidence="8 9" key="1">
    <citation type="submission" date="2019-11" db="EMBL/GenBank/DDBJ databases">
        <title>The genome sequence of Methylocystis heyeri.</title>
        <authorList>
            <person name="Oshkin I.Y."/>
            <person name="Miroshnikov K."/>
            <person name="Dedysh S.N."/>
        </authorList>
    </citation>
    <scope>NUCLEOTIDE SEQUENCE [LARGE SCALE GENOMIC DNA]</scope>
    <source>
        <strain evidence="8 9">H2</strain>
    </source>
</reference>
<accession>A0A6B8KHM0</accession>
<protein>
    <recommendedName>
        <fullName evidence="3 6">Coenzyme PQQ synthesis protein B</fullName>
    </recommendedName>
    <alternativeName>
        <fullName evidence="6">Pyrroloquinoline quinone biosynthesis protein B</fullName>
    </alternativeName>
</protein>
<dbReference type="GO" id="GO:0018189">
    <property type="term" value="P:pyrroloquinoline quinone biosynthetic process"/>
    <property type="evidence" value="ECO:0007669"/>
    <property type="project" value="UniProtKB-UniRule"/>
</dbReference>
<name>A0A6B8KHM0_9HYPH</name>
<dbReference type="NCBIfam" id="TIGR02108">
    <property type="entry name" value="PQQ_syn_pqqB"/>
    <property type="match status" value="1"/>
</dbReference>
<dbReference type="InterPro" id="IPR011842">
    <property type="entry name" value="PQQ_synth_PqqB"/>
</dbReference>
<comment type="similarity">
    <text evidence="2 6">Belongs to the PqqB family.</text>
</comment>
<dbReference type="KEGG" id="mhey:H2LOC_009795"/>
<evidence type="ECO:0000313" key="9">
    <source>
        <dbReference type="Proteomes" id="UP000309061"/>
    </source>
</evidence>
<evidence type="ECO:0000313" key="8">
    <source>
        <dbReference type="EMBL" id="QGM45970.1"/>
    </source>
</evidence>
<proteinExistence type="inferred from homology"/>
<evidence type="ECO:0000256" key="4">
    <source>
        <dbReference type="ARBA" id="ARBA00022448"/>
    </source>
</evidence>
<evidence type="ECO:0000256" key="3">
    <source>
        <dbReference type="ARBA" id="ARBA00015084"/>
    </source>
</evidence>
<dbReference type="PANTHER" id="PTHR42663">
    <property type="entry name" value="HYDROLASE C777.06C-RELATED-RELATED"/>
    <property type="match status" value="1"/>
</dbReference>
<keyword evidence="5 6" id="KW-0884">PQQ biosynthesis</keyword>
<dbReference type="CDD" id="cd16274">
    <property type="entry name" value="PQQB-like_MBL-fold"/>
    <property type="match status" value="1"/>
</dbReference>
<dbReference type="EMBL" id="CP046052">
    <property type="protein sequence ID" value="QGM45970.1"/>
    <property type="molecule type" value="Genomic_DNA"/>
</dbReference>
<dbReference type="OrthoDB" id="9778305at2"/>
<sequence>MRIRILGSGAGGGFPQWNCNCANCRAVRAGAANFSRRTQSSLAVSANGRDWVLLNASPDLREQIAHAPELSPSSDDPVRASPIKAAVLTNGDVDHVAGLLNLREAQPLSVYGARRVLDVLAGNRIFDVLAKSVVEREELPLRAPVALKGAGVDLGLSVEAFPVPGKIALWLEDAMAADYGSKEGDTLGVKITETASGKSFFYVPGCANIDEDLAGRLRDAELVFFDGTLWHEYEMIEQGLLGKTGSRMGHVNMSGEDGSIKAFSKLNVARKIYVHINNSNPVLDADSKERGEANAAGWEIGEDGMEVAL</sequence>
<dbReference type="Proteomes" id="UP000309061">
    <property type="component" value="Chromosome"/>
</dbReference>
<dbReference type="Pfam" id="PF12706">
    <property type="entry name" value="Lactamase_B_2"/>
    <property type="match status" value="1"/>
</dbReference>
<dbReference type="InterPro" id="IPR001279">
    <property type="entry name" value="Metallo-B-lactamas"/>
</dbReference>
<keyword evidence="9" id="KW-1185">Reference proteome</keyword>
<comment type="function">
    <text evidence="6">May be involved in the transport of PQQ or its precursor to the periplasm.</text>
</comment>
<organism evidence="8 9">
    <name type="scientific">Methylocystis heyeri</name>
    <dbReference type="NCBI Taxonomy" id="391905"/>
    <lineage>
        <taxon>Bacteria</taxon>
        <taxon>Pseudomonadati</taxon>
        <taxon>Pseudomonadota</taxon>
        <taxon>Alphaproteobacteria</taxon>
        <taxon>Hyphomicrobiales</taxon>
        <taxon>Methylocystaceae</taxon>
        <taxon>Methylocystis</taxon>
    </lineage>
</organism>
<dbReference type="InterPro" id="IPR036866">
    <property type="entry name" value="RibonucZ/Hydroxyglut_hydro"/>
</dbReference>
<gene>
    <name evidence="6 8" type="primary">pqqB</name>
    <name evidence="8" type="ORF">H2LOC_009795</name>
</gene>
<dbReference type="PANTHER" id="PTHR42663:SF7">
    <property type="entry name" value="COENZYME PQQ SYNTHESIS PROTEIN B"/>
    <property type="match status" value="1"/>
</dbReference>
<dbReference type="AlphaFoldDB" id="A0A6B8KHM0"/>
<comment type="pathway">
    <text evidence="1 6">Cofactor biosynthesis; pyrroloquinoline quinone biosynthesis.</text>
</comment>
<dbReference type="HAMAP" id="MF_00653">
    <property type="entry name" value="PQQ_syn_PqqB"/>
    <property type="match status" value="1"/>
</dbReference>
<feature type="domain" description="Metallo-beta-lactamase" evidence="7">
    <location>
        <begin position="51"/>
        <end position="276"/>
    </location>
</feature>
<dbReference type="RefSeq" id="WP_136496234.1">
    <property type="nucleotide sequence ID" value="NZ_CP046052.1"/>
</dbReference>
<dbReference type="SUPFAM" id="SSF56281">
    <property type="entry name" value="Metallo-hydrolase/oxidoreductase"/>
    <property type="match status" value="1"/>
</dbReference>
<evidence type="ECO:0000256" key="1">
    <source>
        <dbReference type="ARBA" id="ARBA00004886"/>
    </source>
</evidence>
<dbReference type="Gene3D" id="3.60.15.10">
    <property type="entry name" value="Ribonuclease Z/Hydroxyacylglutathione hydrolase-like"/>
    <property type="match status" value="1"/>
</dbReference>
<evidence type="ECO:0000256" key="2">
    <source>
        <dbReference type="ARBA" id="ARBA00008481"/>
    </source>
</evidence>
<dbReference type="UniPathway" id="UPA00539"/>
<evidence type="ECO:0000256" key="5">
    <source>
        <dbReference type="ARBA" id="ARBA00022905"/>
    </source>
</evidence>
<evidence type="ECO:0000259" key="7">
    <source>
        <dbReference type="Pfam" id="PF12706"/>
    </source>
</evidence>
<evidence type="ECO:0000256" key="6">
    <source>
        <dbReference type="HAMAP-Rule" id="MF_00653"/>
    </source>
</evidence>